<dbReference type="AlphaFoldDB" id="A0A8A3P6T9"/>
<proteinExistence type="predicted"/>
<name>A0A8A3P6T9_9HELO</name>
<sequence>MQHPSLHVQDKLAKALENECLQCFALKIIVKTWWRSTRLGKLAAPSCRMLMQVKSLREYSHVVLCIEKNIQQIVIRDTRKVILIGLPILTPWGDVQMR</sequence>
<evidence type="ECO:0000313" key="1">
    <source>
        <dbReference type="EMBL" id="QSZ29508.1"/>
    </source>
</evidence>
<protein>
    <submittedName>
        <fullName evidence="1">Uncharacterized protein</fullName>
    </submittedName>
</protein>
<accession>A0A8A3P6T9</accession>
<keyword evidence="2" id="KW-1185">Reference proteome</keyword>
<gene>
    <name evidence="1" type="ORF">DSL72_004022</name>
</gene>
<dbReference type="Proteomes" id="UP000672032">
    <property type="component" value="Chromosome 1"/>
</dbReference>
<organism evidence="1 2">
    <name type="scientific">Monilinia vaccinii-corymbosi</name>
    <dbReference type="NCBI Taxonomy" id="61207"/>
    <lineage>
        <taxon>Eukaryota</taxon>
        <taxon>Fungi</taxon>
        <taxon>Dikarya</taxon>
        <taxon>Ascomycota</taxon>
        <taxon>Pezizomycotina</taxon>
        <taxon>Leotiomycetes</taxon>
        <taxon>Helotiales</taxon>
        <taxon>Sclerotiniaceae</taxon>
        <taxon>Monilinia</taxon>
    </lineage>
</organism>
<evidence type="ECO:0000313" key="2">
    <source>
        <dbReference type="Proteomes" id="UP000672032"/>
    </source>
</evidence>
<dbReference type="EMBL" id="CP063405">
    <property type="protein sequence ID" value="QSZ29508.1"/>
    <property type="molecule type" value="Genomic_DNA"/>
</dbReference>
<reference evidence="1" key="1">
    <citation type="submission" date="2020-10" db="EMBL/GenBank/DDBJ databases">
        <title>Genome Sequence of Monilinia vaccinii-corymbosi Sheds Light on Mummy Berry Disease Infection of Blueberry and Mating Type.</title>
        <authorList>
            <person name="Yow A.G."/>
            <person name="Zhang Y."/>
            <person name="Bansal K."/>
            <person name="Eacker S.M."/>
            <person name="Sullivan S."/>
            <person name="Liachko I."/>
            <person name="Cubeta M.A."/>
            <person name="Rollins J.A."/>
            <person name="Ashrafi H."/>
        </authorList>
    </citation>
    <scope>NUCLEOTIDE SEQUENCE</scope>
    <source>
        <strain evidence="1">RL-1</strain>
    </source>
</reference>